<dbReference type="KEGG" id="apuu:APUU_80400S"/>
<evidence type="ECO:0000313" key="2">
    <source>
        <dbReference type="EMBL" id="BCS30097.1"/>
    </source>
</evidence>
<dbReference type="GeneID" id="64980094"/>
<gene>
    <name evidence="2" type="ORF">APUU_80400S</name>
</gene>
<reference evidence="2" key="1">
    <citation type="submission" date="2021-01" db="EMBL/GenBank/DDBJ databases">
        <authorList>
            <consortium name="Aspergillus puulaauensis MK2 genome sequencing consortium"/>
            <person name="Kazuki M."/>
            <person name="Futagami T."/>
        </authorList>
    </citation>
    <scope>NUCLEOTIDE SEQUENCE</scope>
    <source>
        <strain evidence="2">MK2</strain>
    </source>
</reference>
<sequence length="308" mass="34677">MEGLAIVNKPQCKRALEYSPSPPDNESIKRDAPGISDETYAQRYQEKLEEYRAAKAQDLEGPFDPNTASAPTDCAGGARAPQEPVPLPVGHSNVSFLGYPGKIRILLNDRLLTRIVGKRRMQRIPRYRVTENHTPLSNDAIAGVLLRCTPSSPTAQSWLSAHRGSKAVEERNKAISKERDKLRRHVLQLRPKSEWTKVSKAKTKEVVEGYNAKEVMVNSEQVVPGAGEMKDESCAAQTGIQPTEEELRIARMQHLEASFDSDEPVKQIFEVFKTTARLQIVTCDDQEPANISDRFRAEIRQYYRHPDE</sequence>
<feature type="region of interest" description="Disordered" evidence="1">
    <location>
        <begin position="14"/>
        <end position="38"/>
    </location>
</feature>
<proteinExistence type="predicted"/>
<dbReference type="Proteomes" id="UP000654913">
    <property type="component" value="Chromosome 8"/>
</dbReference>
<organism evidence="2 3">
    <name type="scientific">Aspergillus puulaauensis</name>
    <dbReference type="NCBI Taxonomy" id="1220207"/>
    <lineage>
        <taxon>Eukaryota</taxon>
        <taxon>Fungi</taxon>
        <taxon>Dikarya</taxon>
        <taxon>Ascomycota</taxon>
        <taxon>Pezizomycotina</taxon>
        <taxon>Eurotiomycetes</taxon>
        <taxon>Eurotiomycetidae</taxon>
        <taxon>Eurotiales</taxon>
        <taxon>Aspergillaceae</taxon>
        <taxon>Aspergillus</taxon>
    </lineage>
</organism>
<evidence type="ECO:0000313" key="3">
    <source>
        <dbReference type="Proteomes" id="UP000654913"/>
    </source>
</evidence>
<dbReference type="EMBL" id="AP024450">
    <property type="protein sequence ID" value="BCS30097.1"/>
    <property type="molecule type" value="Genomic_DNA"/>
</dbReference>
<keyword evidence="3" id="KW-1185">Reference proteome</keyword>
<reference evidence="2" key="2">
    <citation type="submission" date="2021-02" db="EMBL/GenBank/DDBJ databases">
        <title>Aspergillus puulaauensis MK2 genome sequence.</title>
        <authorList>
            <person name="Futagami T."/>
            <person name="Mori K."/>
            <person name="Kadooka C."/>
            <person name="Tanaka T."/>
        </authorList>
    </citation>
    <scope>NUCLEOTIDE SEQUENCE</scope>
    <source>
        <strain evidence="2">MK2</strain>
    </source>
</reference>
<accession>A0A7R7XYJ2</accession>
<dbReference type="AlphaFoldDB" id="A0A7R7XYJ2"/>
<feature type="region of interest" description="Disordered" evidence="1">
    <location>
        <begin position="59"/>
        <end position="82"/>
    </location>
</feature>
<name>A0A7R7XYJ2_9EURO</name>
<protein>
    <submittedName>
        <fullName evidence="2">Uncharacterized protein</fullName>
    </submittedName>
</protein>
<evidence type="ECO:0000256" key="1">
    <source>
        <dbReference type="SAM" id="MobiDB-lite"/>
    </source>
</evidence>
<dbReference type="RefSeq" id="XP_041562283.1">
    <property type="nucleotide sequence ID" value="XM_041696676.1"/>
</dbReference>
<dbReference type="OrthoDB" id="4472881at2759"/>